<evidence type="ECO:0000313" key="3">
    <source>
        <dbReference type="Proteomes" id="UP000199001"/>
    </source>
</evidence>
<feature type="transmembrane region" description="Helical" evidence="1">
    <location>
        <begin position="36"/>
        <end position="54"/>
    </location>
</feature>
<feature type="transmembrane region" description="Helical" evidence="1">
    <location>
        <begin position="12"/>
        <end position="30"/>
    </location>
</feature>
<keyword evidence="1" id="KW-0472">Membrane</keyword>
<gene>
    <name evidence="2" type="ORF">GA0070606_2379</name>
</gene>
<protein>
    <submittedName>
        <fullName evidence="2">Uncharacterized protein</fullName>
    </submittedName>
</protein>
<dbReference type="AlphaFoldDB" id="A0A1C6ULX2"/>
<keyword evidence="3" id="KW-1185">Reference proteome</keyword>
<name>A0A1C6ULX2_9ACTN</name>
<dbReference type="Proteomes" id="UP000199001">
    <property type="component" value="Unassembled WGS sequence"/>
</dbReference>
<organism evidence="2 3">
    <name type="scientific">Micromonospora citrea</name>
    <dbReference type="NCBI Taxonomy" id="47855"/>
    <lineage>
        <taxon>Bacteria</taxon>
        <taxon>Bacillati</taxon>
        <taxon>Actinomycetota</taxon>
        <taxon>Actinomycetes</taxon>
        <taxon>Micromonosporales</taxon>
        <taxon>Micromonosporaceae</taxon>
        <taxon>Micromonospora</taxon>
    </lineage>
</organism>
<proteinExistence type="predicted"/>
<evidence type="ECO:0000313" key="2">
    <source>
        <dbReference type="EMBL" id="SCL55027.1"/>
    </source>
</evidence>
<reference evidence="3" key="1">
    <citation type="submission" date="2016-06" db="EMBL/GenBank/DDBJ databases">
        <authorList>
            <person name="Varghese N."/>
            <person name="Submissions Spin"/>
        </authorList>
    </citation>
    <scope>NUCLEOTIDE SEQUENCE [LARGE SCALE GENOMIC DNA]</scope>
    <source>
        <strain evidence="3">DSM 43903</strain>
    </source>
</reference>
<accession>A0A1C6ULX2</accession>
<keyword evidence="1" id="KW-1133">Transmembrane helix</keyword>
<keyword evidence="1" id="KW-0812">Transmembrane</keyword>
<evidence type="ECO:0000256" key="1">
    <source>
        <dbReference type="SAM" id="Phobius"/>
    </source>
</evidence>
<dbReference type="RefSeq" id="WP_091097876.1">
    <property type="nucleotide sequence ID" value="NZ_FMHZ01000002.1"/>
</dbReference>
<sequence length="76" mass="8197">MGYRRKDARPRVALWMLVALGDIVLLLTAVGLPVLFALLSVVTVTLAGVAARRFTRRGGLARDNAVTVPVAARRRA</sequence>
<dbReference type="EMBL" id="FMHZ01000002">
    <property type="protein sequence ID" value="SCL55027.1"/>
    <property type="molecule type" value="Genomic_DNA"/>
</dbReference>
<dbReference type="OrthoDB" id="3404367at2"/>